<dbReference type="PANTHER" id="PTHR41386">
    <property type="entry name" value="INTEGRAL MEMBRANE PROTEIN-RELATED"/>
    <property type="match status" value="1"/>
</dbReference>
<dbReference type="OrthoDB" id="9795736at2"/>
<reference evidence="2 3" key="1">
    <citation type="submission" date="2016-09" db="EMBL/GenBank/DDBJ databases">
        <authorList>
            <person name="Capua I."/>
            <person name="De Benedictis P."/>
            <person name="Joannis T."/>
            <person name="Lombin L.H."/>
            <person name="Cattoli G."/>
        </authorList>
    </citation>
    <scope>NUCLEOTIDE SEQUENCE [LARGE SCALE GENOMIC DNA]</scope>
    <source>
        <strain evidence="2 3">LMG 25899</strain>
    </source>
</reference>
<dbReference type="InterPro" id="IPR010406">
    <property type="entry name" value="DUF1003"/>
</dbReference>
<proteinExistence type="predicted"/>
<keyword evidence="1" id="KW-0812">Transmembrane</keyword>
<dbReference type="Proteomes" id="UP000095256">
    <property type="component" value="Unassembled WGS sequence"/>
</dbReference>
<protein>
    <submittedName>
        <fullName evidence="2">Cyclic nucleotide-binding protein</fullName>
    </submittedName>
</protein>
<feature type="transmembrane region" description="Helical" evidence="1">
    <location>
        <begin position="145"/>
        <end position="167"/>
    </location>
</feature>
<dbReference type="PANTHER" id="PTHR41386:SF1">
    <property type="entry name" value="MEMBRANE PROTEIN"/>
    <property type="match status" value="1"/>
</dbReference>
<dbReference type="EMBL" id="MIEK01000010">
    <property type="protein sequence ID" value="OEH83209.1"/>
    <property type="molecule type" value="Genomic_DNA"/>
</dbReference>
<evidence type="ECO:0000256" key="1">
    <source>
        <dbReference type="SAM" id="Phobius"/>
    </source>
</evidence>
<feature type="transmembrane region" description="Helical" evidence="1">
    <location>
        <begin position="118"/>
        <end position="139"/>
    </location>
</feature>
<evidence type="ECO:0000313" key="3">
    <source>
        <dbReference type="Proteomes" id="UP000095256"/>
    </source>
</evidence>
<sequence length="240" mass="27939">MAKGLKYRKRKIKNIEPDEIQIKDAEEEISKFILSQHPELTEDSKITFQELLDYRLKYIEIMISKDSDKMEILNRSIVDDIKKKETVSNDLNETMEKNLTFGQKSADAIAKFGGSWPFIFIFILVLVTWITINSIGILTKPFDKYPYILLNLVLSCLAAVQAPIIMMSQNRQAARDRLEADNDYEVNLKAEIEVALLHEKIDYLITSQWQHMVQMQQMQIELLGKLQKQVNDLNNDQKNK</sequence>
<comment type="caution">
    <text evidence="2">The sequence shown here is derived from an EMBL/GenBank/DDBJ whole genome shotgun (WGS) entry which is preliminary data.</text>
</comment>
<dbReference type="AlphaFoldDB" id="A0A1E5KZY3"/>
<keyword evidence="3" id="KW-1185">Reference proteome</keyword>
<keyword evidence="1" id="KW-0472">Membrane</keyword>
<gene>
    <name evidence="2" type="ORF">BCR26_10420</name>
</gene>
<accession>A0A1E5KZY3</accession>
<evidence type="ECO:0000313" key="2">
    <source>
        <dbReference type="EMBL" id="OEH83209.1"/>
    </source>
</evidence>
<name>A0A1E5KZY3_9ENTE</name>
<dbReference type="STRING" id="762845.BCR26_10420"/>
<keyword evidence="1" id="KW-1133">Transmembrane helix</keyword>
<dbReference type="RefSeq" id="WP_069697761.1">
    <property type="nucleotide sequence ID" value="NZ_JAGGMA010000019.1"/>
</dbReference>
<organism evidence="2 3">
    <name type="scientific">Enterococcus rivorum</name>
    <dbReference type="NCBI Taxonomy" id="762845"/>
    <lineage>
        <taxon>Bacteria</taxon>
        <taxon>Bacillati</taxon>
        <taxon>Bacillota</taxon>
        <taxon>Bacilli</taxon>
        <taxon>Lactobacillales</taxon>
        <taxon>Enterococcaceae</taxon>
        <taxon>Enterococcus</taxon>
    </lineage>
</organism>
<dbReference type="Pfam" id="PF06210">
    <property type="entry name" value="DUF1003"/>
    <property type="match status" value="1"/>
</dbReference>